<sequence>MAIPAQNQQPLATFPHPPRGLTPSPTPTRPTIGSPSPNPHPSKFGSIHGSIETEESSGSIYKNVNPFALTPDSVPTRDSLGLQLVLDSPSKLYAPGETVTGYITGWDYSSSPSTHIHIILEGRAKTYMHADGTEHQDCAPLLYEVTHLRSENQGVVPRFTVTIPEKCAAGLEYLNGYLPDSKMYWSHDWPAQDPFECSSGHPLPPSISLPLRTSHTLSSRIAGRGYVEYKLIAVRSTLDLDTAKLVPEASFQVPIQLTTRRLLQSQVQDLMSQTHNSTQNLKIQTTQLLKEKPLSTREQLKDAFLTTTPSFYFATTLTTPRLSIPGADVKIGISVAVLPPPVGKTYNFPIPDISITHVAVRVRSYHGVRVLRPPPSSHDPTRSYTFNNVQVQTETKAPSAIFTPQAGDFVGQTCVVSIALPETMTPSFKTRNLWTGYRLKCVVTFGVKGKYGTAVAHGDLNIVSRPGGQREGFAATEDRLLEHEDRLSSLDLAMEVVRRCAAD</sequence>
<feature type="compositionally biased region" description="Pro residues" evidence="1">
    <location>
        <begin position="15"/>
        <end position="28"/>
    </location>
</feature>
<dbReference type="AlphaFoldDB" id="A0A6G1KD34"/>
<accession>A0A6G1KD34</accession>
<reference evidence="2" key="1">
    <citation type="journal article" date="2020" name="Stud. Mycol.">
        <title>101 Dothideomycetes genomes: a test case for predicting lifestyles and emergence of pathogens.</title>
        <authorList>
            <person name="Haridas S."/>
            <person name="Albert R."/>
            <person name="Binder M."/>
            <person name="Bloem J."/>
            <person name="Labutti K."/>
            <person name="Salamov A."/>
            <person name="Andreopoulos B."/>
            <person name="Baker S."/>
            <person name="Barry K."/>
            <person name="Bills G."/>
            <person name="Bluhm B."/>
            <person name="Cannon C."/>
            <person name="Castanera R."/>
            <person name="Culley D."/>
            <person name="Daum C."/>
            <person name="Ezra D."/>
            <person name="Gonzalez J."/>
            <person name="Henrissat B."/>
            <person name="Kuo A."/>
            <person name="Liang C."/>
            <person name="Lipzen A."/>
            <person name="Lutzoni F."/>
            <person name="Magnuson J."/>
            <person name="Mondo S."/>
            <person name="Nolan M."/>
            <person name="Ohm R."/>
            <person name="Pangilinan J."/>
            <person name="Park H.-J."/>
            <person name="Ramirez L."/>
            <person name="Alfaro M."/>
            <person name="Sun H."/>
            <person name="Tritt A."/>
            <person name="Yoshinaga Y."/>
            <person name="Zwiers L.-H."/>
            <person name="Turgeon B."/>
            <person name="Goodwin S."/>
            <person name="Spatafora J."/>
            <person name="Crous P."/>
            <person name="Grigoriev I."/>
        </authorList>
    </citation>
    <scope>NUCLEOTIDE SEQUENCE</scope>
    <source>
        <strain evidence="2">CBS 279.74</strain>
    </source>
</reference>
<proteinExistence type="predicted"/>
<keyword evidence="3" id="KW-1185">Reference proteome</keyword>
<gene>
    <name evidence="2" type="ORF">K504DRAFT_453818</name>
</gene>
<evidence type="ECO:0000256" key="1">
    <source>
        <dbReference type="SAM" id="MobiDB-lite"/>
    </source>
</evidence>
<evidence type="ECO:0000313" key="3">
    <source>
        <dbReference type="Proteomes" id="UP000799428"/>
    </source>
</evidence>
<dbReference type="Gene3D" id="2.60.40.640">
    <property type="match status" value="1"/>
</dbReference>
<dbReference type="InterPro" id="IPR014752">
    <property type="entry name" value="Arrestin-like_C"/>
</dbReference>
<dbReference type="Proteomes" id="UP000799428">
    <property type="component" value="Unassembled WGS sequence"/>
</dbReference>
<protein>
    <recommendedName>
        <fullName evidence="4">Arrestin-like N-terminal domain-containing protein</fullName>
    </recommendedName>
</protein>
<name>A0A6G1KD34_9PLEO</name>
<feature type="region of interest" description="Disordered" evidence="1">
    <location>
        <begin position="1"/>
        <end position="49"/>
    </location>
</feature>
<dbReference type="EMBL" id="MU005768">
    <property type="protein sequence ID" value="KAF2710759.1"/>
    <property type="molecule type" value="Genomic_DNA"/>
</dbReference>
<dbReference type="OrthoDB" id="3789699at2759"/>
<organism evidence="2 3">
    <name type="scientific">Pleomassaria siparia CBS 279.74</name>
    <dbReference type="NCBI Taxonomy" id="1314801"/>
    <lineage>
        <taxon>Eukaryota</taxon>
        <taxon>Fungi</taxon>
        <taxon>Dikarya</taxon>
        <taxon>Ascomycota</taxon>
        <taxon>Pezizomycotina</taxon>
        <taxon>Dothideomycetes</taxon>
        <taxon>Pleosporomycetidae</taxon>
        <taxon>Pleosporales</taxon>
        <taxon>Pleomassariaceae</taxon>
        <taxon>Pleomassaria</taxon>
    </lineage>
</organism>
<evidence type="ECO:0000313" key="2">
    <source>
        <dbReference type="EMBL" id="KAF2710759.1"/>
    </source>
</evidence>
<evidence type="ECO:0008006" key="4">
    <source>
        <dbReference type="Google" id="ProtNLM"/>
    </source>
</evidence>
<feature type="compositionally biased region" description="Polar residues" evidence="1">
    <location>
        <begin position="1"/>
        <end position="11"/>
    </location>
</feature>